<dbReference type="InterPro" id="IPR037257">
    <property type="entry name" value="T2SS_E_N_sf"/>
</dbReference>
<dbReference type="SUPFAM" id="SSF160246">
    <property type="entry name" value="EspE N-terminal domain-like"/>
    <property type="match status" value="1"/>
</dbReference>
<dbReference type="AlphaFoldDB" id="A0A1H8K4W0"/>
<organism evidence="2 3">
    <name type="scientific">Nitrosospira multiformis</name>
    <dbReference type="NCBI Taxonomy" id="1231"/>
    <lineage>
        <taxon>Bacteria</taxon>
        <taxon>Pseudomonadati</taxon>
        <taxon>Pseudomonadota</taxon>
        <taxon>Betaproteobacteria</taxon>
        <taxon>Nitrosomonadales</taxon>
        <taxon>Nitrosomonadaceae</taxon>
        <taxon>Nitrosospira</taxon>
    </lineage>
</organism>
<name>A0A1H8K4W0_9PROT</name>
<dbReference type="Gene3D" id="3.40.50.300">
    <property type="entry name" value="P-loop containing nucleotide triphosphate hydrolases"/>
    <property type="match status" value="1"/>
</dbReference>
<protein>
    <recommendedName>
        <fullName evidence="1">AAA+ ATPase domain-containing protein</fullName>
    </recommendedName>
</protein>
<dbReference type="Proteomes" id="UP000183898">
    <property type="component" value="Unassembled WGS sequence"/>
</dbReference>
<reference evidence="2 3" key="1">
    <citation type="submission" date="2016-10" db="EMBL/GenBank/DDBJ databases">
        <authorList>
            <person name="de Groot N.N."/>
        </authorList>
    </citation>
    <scope>NUCLEOTIDE SEQUENCE [LARGE SCALE GENOMIC DNA]</scope>
    <source>
        <strain evidence="2 3">Nl18</strain>
    </source>
</reference>
<dbReference type="RefSeq" id="WP_074746850.1">
    <property type="nucleotide sequence ID" value="NZ_FOCT01000008.1"/>
</dbReference>
<evidence type="ECO:0000259" key="1">
    <source>
        <dbReference type="SMART" id="SM00382"/>
    </source>
</evidence>
<dbReference type="InterPro" id="IPR027417">
    <property type="entry name" value="P-loop_NTPase"/>
</dbReference>
<proteinExistence type="predicted"/>
<evidence type="ECO:0000313" key="3">
    <source>
        <dbReference type="Proteomes" id="UP000183898"/>
    </source>
</evidence>
<dbReference type="SMART" id="SM00382">
    <property type="entry name" value="AAA"/>
    <property type="match status" value="1"/>
</dbReference>
<accession>A0A1H8K4W0</accession>
<evidence type="ECO:0000313" key="2">
    <source>
        <dbReference type="EMBL" id="SEN87993.1"/>
    </source>
</evidence>
<feature type="domain" description="AAA+ ATPase" evidence="1">
    <location>
        <begin position="204"/>
        <end position="398"/>
    </location>
</feature>
<dbReference type="InterPro" id="IPR003593">
    <property type="entry name" value="AAA+_ATPase"/>
</dbReference>
<gene>
    <name evidence="2" type="ORF">SAMN05216404_10828</name>
</gene>
<dbReference type="EMBL" id="FOCT01000008">
    <property type="protein sequence ID" value="SEN87993.1"/>
    <property type="molecule type" value="Genomic_DNA"/>
</dbReference>
<dbReference type="SUPFAM" id="SSF52540">
    <property type="entry name" value="P-loop containing nucleoside triphosphate hydrolases"/>
    <property type="match status" value="1"/>
</dbReference>
<sequence>MANPIGELLVREGLISSVQLAQALAHQRQNNGRLGDILASLGFLTTNQFRQFFQPVPQVPLKVSDTGLSEAFLTDLLLKAAYLEAGTFSLQQISDTLSLPFSVVDELAELMKADQLVAIRSATGYSRASHVLELTKRGRERAEAALDTSRYVGAAPVPLRDYSRAVTRQCVRQVEVDDEWIRHSLKHMVIGERMLSQLGPAFGSGRSIFFYGPPGTGKTSITEILGRALPGHIYIPQAIEVSGHVIRLFDPSIHFSVEDESREDAGLDLSRSVKHDPRWKKCRRPVVMVGGELTLNMLDLRYDASSKFYEAPIQMKAGNGVFILDDFGRQQVEPRQLLNRWIIPLERGTDFPTLHTGLKFEIPFDQITVFCTNLRPGDLVDEAFLRRIRHKIQVQYQTEDEFREILRRVCEGQGIAYDAEAAEYLLDNYYRKGGRPLTGSHPRDLVEHIVDRARFMRRLPELTPETVDLAAASYFVEM</sequence>